<dbReference type="PANTHER" id="PTHR33823:SF5">
    <property type="entry name" value="DNAK SUPPRESSOR PROTEIN"/>
    <property type="match status" value="1"/>
</dbReference>
<dbReference type="EMBL" id="PCXU01000044">
    <property type="protein sequence ID" value="PIR42993.1"/>
    <property type="molecule type" value="Genomic_DNA"/>
</dbReference>
<dbReference type="Proteomes" id="UP000230214">
    <property type="component" value="Unassembled WGS sequence"/>
</dbReference>
<dbReference type="PROSITE" id="PS51128">
    <property type="entry name" value="ZF_DKSA_2"/>
    <property type="match status" value="1"/>
</dbReference>
<sequence>MELTPEFIQEQKERLLKKRSELTKEINRLGSEDAYLEESKDVVGRNQDEYETDAQEDIQHSNTAKSIESITQDLDQVNKALQKIEDKKYGFDENTNERIDIARLRVYPEATTAVD</sequence>
<dbReference type="AlphaFoldDB" id="A0A2H0R908"/>
<comment type="caution">
    <text evidence="1">Lacks conserved residue(s) required for the propagation of feature annotation.</text>
</comment>
<evidence type="ECO:0000313" key="3">
    <source>
        <dbReference type="Proteomes" id="UP000230214"/>
    </source>
</evidence>
<evidence type="ECO:0000313" key="2">
    <source>
        <dbReference type="EMBL" id="PIR42993.1"/>
    </source>
</evidence>
<comment type="caution">
    <text evidence="2">The sequence shown here is derived from an EMBL/GenBank/DDBJ whole genome shotgun (WGS) entry which is preliminary data.</text>
</comment>
<dbReference type="SUPFAM" id="SSF109635">
    <property type="entry name" value="DnaK suppressor protein DksA, alpha-hairpin domain"/>
    <property type="match status" value="1"/>
</dbReference>
<gene>
    <name evidence="2" type="ORF">COV24_05050</name>
</gene>
<dbReference type="InterPro" id="IPR037187">
    <property type="entry name" value="DnaK_N"/>
</dbReference>
<reference evidence="2 3" key="1">
    <citation type="submission" date="2017-09" db="EMBL/GenBank/DDBJ databases">
        <title>Depth-based differentiation of microbial function through sediment-hosted aquifers and enrichment of novel symbionts in the deep terrestrial subsurface.</title>
        <authorList>
            <person name="Probst A.J."/>
            <person name="Ladd B."/>
            <person name="Jarett J.K."/>
            <person name="Geller-Mcgrath D.E."/>
            <person name="Sieber C.M."/>
            <person name="Emerson J.B."/>
            <person name="Anantharaman K."/>
            <person name="Thomas B.C."/>
            <person name="Malmstrom R."/>
            <person name="Stieglmeier M."/>
            <person name="Klingl A."/>
            <person name="Woyke T."/>
            <person name="Ryan C.M."/>
            <person name="Banfield J.F."/>
        </authorList>
    </citation>
    <scope>NUCLEOTIDE SEQUENCE [LARGE SCALE GENOMIC DNA]</scope>
    <source>
        <strain evidence="2">CG10_big_fil_rev_8_21_14_0_10_32_10</strain>
    </source>
</reference>
<evidence type="ECO:0000256" key="1">
    <source>
        <dbReference type="PROSITE-ProRule" id="PRU00510"/>
    </source>
</evidence>
<dbReference type="PANTHER" id="PTHR33823">
    <property type="entry name" value="RNA POLYMERASE-BINDING TRANSCRIPTION FACTOR DKSA-RELATED"/>
    <property type="match status" value="1"/>
</dbReference>
<proteinExistence type="predicted"/>
<dbReference type="Gene3D" id="1.20.120.910">
    <property type="entry name" value="DksA, coiled-coil domain"/>
    <property type="match status" value="1"/>
</dbReference>
<protein>
    <submittedName>
        <fullName evidence="2">Uncharacterized protein</fullName>
    </submittedName>
</protein>
<organism evidence="2 3">
    <name type="scientific">candidate division WWE3 bacterium CG10_big_fil_rev_8_21_14_0_10_32_10</name>
    <dbReference type="NCBI Taxonomy" id="1975090"/>
    <lineage>
        <taxon>Bacteria</taxon>
        <taxon>Katanobacteria</taxon>
    </lineage>
</organism>
<accession>A0A2H0R908</accession>
<name>A0A2H0R908_UNCKA</name>